<reference evidence="1 2" key="1">
    <citation type="submission" date="2016-02" db="EMBL/GenBank/DDBJ databases">
        <authorList>
            <person name="Wen L."/>
            <person name="He K."/>
            <person name="Yang H."/>
        </authorList>
    </citation>
    <scope>NUCLEOTIDE SEQUENCE [LARGE SCALE GENOMIC DNA]</scope>
    <source>
        <strain evidence="1 2">TSA40</strain>
    </source>
</reference>
<sequence length="130" mass="14597">MSTTTPDAGIPLLTEIIPGPAPVETRPAVPAATEVVKDEVTQLEERATSILEEEEWDRLEREIRERVLYQIIERVDFVLEQRVRDSLADVLQTAVEGLAEEIRGGLHVSMRDVVTRAVTHEITKLKSAKK</sequence>
<evidence type="ECO:0000313" key="1">
    <source>
        <dbReference type="EMBL" id="OWW20001.1"/>
    </source>
</evidence>
<organism evidence="1 2">
    <name type="scientific">Noviherbaspirillum denitrificans</name>
    <dbReference type="NCBI Taxonomy" id="1968433"/>
    <lineage>
        <taxon>Bacteria</taxon>
        <taxon>Pseudomonadati</taxon>
        <taxon>Pseudomonadota</taxon>
        <taxon>Betaproteobacteria</taxon>
        <taxon>Burkholderiales</taxon>
        <taxon>Oxalobacteraceae</taxon>
        <taxon>Noviherbaspirillum</taxon>
    </lineage>
</organism>
<comment type="caution">
    <text evidence="1">The sequence shown here is derived from an EMBL/GenBank/DDBJ whole genome shotgun (WGS) entry which is preliminary data.</text>
</comment>
<protein>
    <submittedName>
        <fullName evidence="1">Uncharacterized protein</fullName>
    </submittedName>
</protein>
<proteinExistence type="predicted"/>
<gene>
    <name evidence="1" type="ORF">AYR66_11315</name>
</gene>
<dbReference type="EMBL" id="LSTO01000001">
    <property type="protein sequence ID" value="OWW20001.1"/>
    <property type="molecule type" value="Genomic_DNA"/>
</dbReference>
<name>A0A254TBI1_9BURK</name>
<accession>A0A254TBI1</accession>
<dbReference type="AlphaFoldDB" id="A0A254TBI1"/>
<keyword evidence="2" id="KW-1185">Reference proteome</keyword>
<dbReference type="RefSeq" id="WP_088706898.1">
    <property type="nucleotide sequence ID" value="NZ_LSTO01000001.1"/>
</dbReference>
<dbReference type="Proteomes" id="UP000197535">
    <property type="component" value="Unassembled WGS sequence"/>
</dbReference>
<dbReference type="OrthoDB" id="8779130at2"/>
<evidence type="ECO:0000313" key="2">
    <source>
        <dbReference type="Proteomes" id="UP000197535"/>
    </source>
</evidence>